<dbReference type="InterPro" id="IPR046335">
    <property type="entry name" value="LacI/GalR-like_sensor"/>
</dbReference>
<sequence length="248" mass="27657">MRDRGYELLIQSVNQTAAAELRLPPFLENRAVAGVLTLSHITTEYVNAVIDTGIPTVLIDHHHPDIAADCVLTNNRFGAYAAVRHLLELGHRDIGYIGNIDFSPSYYERLDGFRLAMHEYGVTPNEEWIVDRALEDHSYIINLVKKLENYPTAWFCVNDGLGFMLNSALQQHGFSVPDDVSVVSFDNGYLSRIATPPMTTVNVDLELFGSCAVELLLDRIAHPNKPLTETLLQAKLIVRESTAAPKRA</sequence>
<accession>A0ABQ4N280</accession>
<evidence type="ECO:0000256" key="1">
    <source>
        <dbReference type="ARBA" id="ARBA00022491"/>
    </source>
</evidence>
<evidence type="ECO:0000256" key="2">
    <source>
        <dbReference type="ARBA" id="ARBA00023015"/>
    </source>
</evidence>
<feature type="domain" description="Transcriptional regulator LacI/GalR-like sensor" evidence="5">
    <location>
        <begin position="83"/>
        <end position="242"/>
    </location>
</feature>
<evidence type="ECO:0000256" key="3">
    <source>
        <dbReference type="ARBA" id="ARBA00023125"/>
    </source>
</evidence>
<organism evidence="6 7">
    <name type="scientific">Paenibacillus cisolokensis</name>
    <dbReference type="NCBI Taxonomy" id="1658519"/>
    <lineage>
        <taxon>Bacteria</taxon>
        <taxon>Bacillati</taxon>
        <taxon>Bacillota</taxon>
        <taxon>Bacilli</taxon>
        <taxon>Bacillales</taxon>
        <taxon>Paenibacillaceae</taxon>
        <taxon>Paenibacillus</taxon>
    </lineage>
</organism>
<protein>
    <recommendedName>
        <fullName evidence="5">Transcriptional regulator LacI/GalR-like sensor domain-containing protein</fullName>
    </recommendedName>
</protein>
<keyword evidence="7" id="KW-1185">Reference proteome</keyword>
<comment type="caution">
    <text evidence="6">The sequence shown here is derived from an EMBL/GenBank/DDBJ whole genome shotgun (WGS) entry which is preliminary data.</text>
</comment>
<keyword evidence="4" id="KW-0804">Transcription</keyword>
<name>A0ABQ4N280_9BACL</name>
<dbReference type="PANTHER" id="PTHR30146">
    <property type="entry name" value="LACI-RELATED TRANSCRIPTIONAL REPRESSOR"/>
    <property type="match status" value="1"/>
</dbReference>
<dbReference type="CDD" id="cd19974">
    <property type="entry name" value="PBP1_LacI-like"/>
    <property type="match status" value="1"/>
</dbReference>
<dbReference type="Pfam" id="PF13377">
    <property type="entry name" value="Peripla_BP_3"/>
    <property type="match status" value="1"/>
</dbReference>
<evidence type="ECO:0000259" key="5">
    <source>
        <dbReference type="Pfam" id="PF13377"/>
    </source>
</evidence>
<proteinExistence type="predicted"/>
<gene>
    <name evidence="6" type="ORF">PACILC2_08540</name>
</gene>
<evidence type="ECO:0000256" key="4">
    <source>
        <dbReference type="ARBA" id="ARBA00023163"/>
    </source>
</evidence>
<dbReference type="PANTHER" id="PTHR30146:SF148">
    <property type="entry name" value="HTH-TYPE TRANSCRIPTIONAL REPRESSOR PURR-RELATED"/>
    <property type="match status" value="1"/>
</dbReference>
<evidence type="ECO:0000313" key="7">
    <source>
        <dbReference type="Proteomes" id="UP000680304"/>
    </source>
</evidence>
<dbReference type="EMBL" id="BOVJ01000025">
    <property type="protein sequence ID" value="GIQ62286.1"/>
    <property type="molecule type" value="Genomic_DNA"/>
</dbReference>
<dbReference type="Proteomes" id="UP000680304">
    <property type="component" value="Unassembled WGS sequence"/>
</dbReference>
<keyword evidence="2" id="KW-0805">Transcription regulation</keyword>
<keyword evidence="3" id="KW-0238">DNA-binding</keyword>
<dbReference type="InterPro" id="IPR028082">
    <property type="entry name" value="Peripla_BP_I"/>
</dbReference>
<reference evidence="6 7" key="1">
    <citation type="submission" date="2021-04" db="EMBL/GenBank/DDBJ databases">
        <title>Draft genome sequence of Paenibacillus cisolokensis, LC2-13A.</title>
        <authorList>
            <person name="Uke A."/>
            <person name="Chhe C."/>
            <person name="Baramee S."/>
            <person name="Kosugi A."/>
        </authorList>
    </citation>
    <scope>NUCLEOTIDE SEQUENCE [LARGE SCALE GENOMIC DNA]</scope>
    <source>
        <strain evidence="6 7">LC2-13A</strain>
    </source>
</reference>
<keyword evidence="1" id="KW-0678">Repressor</keyword>
<dbReference type="Gene3D" id="3.40.50.2300">
    <property type="match status" value="2"/>
</dbReference>
<evidence type="ECO:0000313" key="6">
    <source>
        <dbReference type="EMBL" id="GIQ62286.1"/>
    </source>
</evidence>
<dbReference type="SUPFAM" id="SSF53822">
    <property type="entry name" value="Periplasmic binding protein-like I"/>
    <property type="match status" value="1"/>
</dbReference>